<dbReference type="PRINTS" id="PR00018">
    <property type="entry name" value="KRINGLE"/>
</dbReference>
<dbReference type="Proteomes" id="UP000316079">
    <property type="component" value="Unassembled WGS sequence"/>
</dbReference>
<feature type="region of interest" description="Disordered" evidence="5">
    <location>
        <begin position="108"/>
        <end position="134"/>
    </location>
</feature>
<evidence type="ECO:0000256" key="6">
    <source>
        <dbReference type="SAM" id="Phobius"/>
    </source>
</evidence>
<dbReference type="PROSITE" id="PS50070">
    <property type="entry name" value="KRINGLE_2"/>
    <property type="match status" value="1"/>
</dbReference>
<keyword evidence="6" id="KW-1133">Transmembrane helix</keyword>
<evidence type="ECO:0000256" key="3">
    <source>
        <dbReference type="ARBA" id="ARBA00023157"/>
    </source>
</evidence>
<dbReference type="EMBL" id="SRMA01026761">
    <property type="protein sequence ID" value="TRY71301.1"/>
    <property type="molecule type" value="Genomic_DNA"/>
</dbReference>
<dbReference type="InterPro" id="IPR050759">
    <property type="entry name" value="Serine_protease_kringle"/>
</dbReference>
<dbReference type="InterPro" id="IPR038178">
    <property type="entry name" value="Kringle_sf"/>
</dbReference>
<dbReference type="SUPFAM" id="SSF57440">
    <property type="entry name" value="Kringle-like"/>
    <property type="match status" value="1"/>
</dbReference>
<evidence type="ECO:0000256" key="1">
    <source>
        <dbReference type="ARBA" id="ARBA00022572"/>
    </source>
</evidence>
<feature type="domain" description="Kringle" evidence="8">
    <location>
        <begin position="23"/>
        <end position="98"/>
    </location>
</feature>
<evidence type="ECO:0000256" key="4">
    <source>
        <dbReference type="PROSITE-ProRule" id="PRU00121"/>
    </source>
</evidence>
<evidence type="ECO:0000313" key="9">
    <source>
        <dbReference type="EMBL" id="TRY71301.1"/>
    </source>
</evidence>
<dbReference type="InterPro" id="IPR000001">
    <property type="entry name" value="Kringle"/>
</dbReference>
<dbReference type="GO" id="GO:0005615">
    <property type="term" value="C:extracellular space"/>
    <property type="evidence" value="ECO:0007669"/>
    <property type="project" value="TreeGrafter"/>
</dbReference>
<evidence type="ECO:0000256" key="5">
    <source>
        <dbReference type="SAM" id="MobiDB-lite"/>
    </source>
</evidence>
<dbReference type="InterPro" id="IPR013806">
    <property type="entry name" value="Kringle-like"/>
</dbReference>
<dbReference type="InterPro" id="IPR018056">
    <property type="entry name" value="Kringle_CS"/>
</dbReference>
<dbReference type="STRING" id="623744.A0A553P0U1"/>
<dbReference type="OrthoDB" id="9893972at2759"/>
<evidence type="ECO:0000256" key="2">
    <source>
        <dbReference type="ARBA" id="ARBA00022729"/>
    </source>
</evidence>
<gene>
    <name evidence="9" type="ORF">DNTS_002244</name>
</gene>
<dbReference type="AlphaFoldDB" id="A0A553P0U1"/>
<name>A0A553P0U1_9TELE</name>
<keyword evidence="10" id="KW-1185">Reference proteome</keyword>
<evidence type="ECO:0000256" key="7">
    <source>
        <dbReference type="SAM" id="SignalP"/>
    </source>
</evidence>
<dbReference type="Gene3D" id="2.40.20.10">
    <property type="entry name" value="Plasminogen Kringle 4"/>
    <property type="match status" value="1"/>
</dbReference>
<dbReference type="SMART" id="SM00130">
    <property type="entry name" value="KR"/>
    <property type="match status" value="1"/>
</dbReference>
<feature type="signal peptide" evidence="7">
    <location>
        <begin position="1"/>
        <end position="18"/>
    </location>
</feature>
<reference evidence="9 10" key="1">
    <citation type="journal article" date="2019" name="Sci. Data">
        <title>Hybrid genome assembly and annotation of Danionella translucida.</title>
        <authorList>
            <person name="Kadobianskyi M."/>
            <person name="Schulze L."/>
            <person name="Schuelke M."/>
            <person name="Judkewitz B."/>
        </authorList>
    </citation>
    <scope>NUCLEOTIDE SEQUENCE [LARGE SCALE GENOMIC DNA]</scope>
    <source>
        <strain evidence="9 10">Bolton</strain>
    </source>
</reference>
<sequence>MIQLLYFVLLLSVGSVDCMSLEECITSSGEEYEGVQQKTSSGNLCLNWKSLNQTFKVSQTGVWDHNFCRNPDGSEKPWCYVTGNSGEAKKEACDIRTCQDQNYTEVSEESQGFIPKESFEPSDSLPSKVEEPAAQPVKVVQQQVRSGPKKKKDLGTLGYVLAVFMMAIIILLGGGITMGYFFKRGRDLKKQHERRVYEREMHRITLPLSAFANPTCELVDENTIVITAEPNSHTPTQEPVEGADPLMGMAGTPGA</sequence>
<keyword evidence="2 7" id="KW-0732">Signal</keyword>
<comment type="caution">
    <text evidence="4">Lacks conserved residue(s) required for the propagation of feature annotation.</text>
</comment>
<evidence type="ECO:0000313" key="10">
    <source>
        <dbReference type="Proteomes" id="UP000316079"/>
    </source>
</evidence>
<proteinExistence type="predicted"/>
<keyword evidence="3" id="KW-1015">Disulfide bond</keyword>
<accession>A0A553P0U1</accession>
<protein>
    <recommendedName>
        <fullName evidence="8">Kringle domain-containing protein</fullName>
    </recommendedName>
</protein>
<feature type="transmembrane region" description="Helical" evidence="6">
    <location>
        <begin position="157"/>
        <end position="182"/>
    </location>
</feature>
<organism evidence="9 10">
    <name type="scientific">Danionella cerebrum</name>
    <dbReference type="NCBI Taxonomy" id="2873325"/>
    <lineage>
        <taxon>Eukaryota</taxon>
        <taxon>Metazoa</taxon>
        <taxon>Chordata</taxon>
        <taxon>Craniata</taxon>
        <taxon>Vertebrata</taxon>
        <taxon>Euteleostomi</taxon>
        <taxon>Actinopterygii</taxon>
        <taxon>Neopterygii</taxon>
        <taxon>Teleostei</taxon>
        <taxon>Ostariophysi</taxon>
        <taxon>Cypriniformes</taxon>
        <taxon>Danionidae</taxon>
        <taxon>Danioninae</taxon>
        <taxon>Danionella</taxon>
    </lineage>
</organism>
<evidence type="ECO:0000259" key="8">
    <source>
        <dbReference type="PROSITE" id="PS50070"/>
    </source>
</evidence>
<dbReference type="GO" id="GO:0005102">
    <property type="term" value="F:signaling receptor binding"/>
    <property type="evidence" value="ECO:0007669"/>
    <property type="project" value="TreeGrafter"/>
</dbReference>
<keyword evidence="6" id="KW-0472">Membrane</keyword>
<feature type="region of interest" description="Disordered" evidence="5">
    <location>
        <begin position="230"/>
        <end position="255"/>
    </location>
</feature>
<keyword evidence="1 4" id="KW-0420">Kringle</keyword>
<dbReference type="PANTHER" id="PTHR24261">
    <property type="entry name" value="PLASMINOGEN-RELATED"/>
    <property type="match status" value="1"/>
</dbReference>
<dbReference type="GO" id="GO:0004175">
    <property type="term" value="F:endopeptidase activity"/>
    <property type="evidence" value="ECO:0007669"/>
    <property type="project" value="TreeGrafter"/>
</dbReference>
<dbReference type="FunFam" id="2.40.20.10:FF:000001">
    <property type="entry name" value="Urokinase-type plasminogen activator"/>
    <property type="match status" value="1"/>
</dbReference>
<dbReference type="PROSITE" id="PS00021">
    <property type="entry name" value="KRINGLE_1"/>
    <property type="match status" value="1"/>
</dbReference>
<comment type="caution">
    <text evidence="9">The sequence shown here is derived from an EMBL/GenBank/DDBJ whole genome shotgun (WGS) entry which is preliminary data.</text>
</comment>
<dbReference type="Pfam" id="PF00051">
    <property type="entry name" value="Kringle"/>
    <property type="match status" value="1"/>
</dbReference>
<dbReference type="GO" id="GO:0051898">
    <property type="term" value="P:negative regulation of phosphatidylinositol 3-kinase/protein kinase B signal transduction"/>
    <property type="evidence" value="ECO:0007669"/>
    <property type="project" value="TreeGrafter"/>
</dbReference>
<dbReference type="PANTHER" id="PTHR24261:SF16">
    <property type="entry name" value="PHOSPHOINOSITIDE-3-KINASE-INTERACTING PROTEIN 1"/>
    <property type="match status" value="1"/>
</dbReference>
<feature type="chain" id="PRO_5022103582" description="Kringle domain-containing protein" evidence="7">
    <location>
        <begin position="19"/>
        <end position="255"/>
    </location>
</feature>
<keyword evidence="6" id="KW-0812">Transmembrane</keyword>